<dbReference type="AlphaFoldDB" id="A0A172TJJ4"/>
<dbReference type="EMBL" id="CP011388">
    <property type="protein sequence ID" value="ANE47074.1"/>
    <property type="molecule type" value="Genomic_DNA"/>
</dbReference>
<dbReference type="SMART" id="SM00342">
    <property type="entry name" value="HTH_ARAC"/>
    <property type="match status" value="1"/>
</dbReference>
<dbReference type="Pfam" id="PF12833">
    <property type="entry name" value="HTH_18"/>
    <property type="match status" value="1"/>
</dbReference>
<dbReference type="PRINTS" id="PR00032">
    <property type="entry name" value="HTHARAC"/>
</dbReference>
<dbReference type="PROSITE" id="PS01124">
    <property type="entry name" value="HTH_ARAC_FAMILY_2"/>
    <property type="match status" value="1"/>
</dbReference>
<dbReference type="GO" id="GO:0043565">
    <property type="term" value="F:sequence-specific DNA binding"/>
    <property type="evidence" value="ECO:0007669"/>
    <property type="project" value="InterPro"/>
</dbReference>
<dbReference type="RefSeq" id="WP_068607220.1">
    <property type="nucleotide sequence ID" value="NZ_CP011388.1"/>
</dbReference>
<dbReference type="KEGG" id="pswu:SY83_13280"/>
<feature type="domain" description="HTH araC/xylS-type" evidence="4">
    <location>
        <begin position="178"/>
        <end position="276"/>
    </location>
</feature>
<keyword evidence="3" id="KW-0804">Transcription</keyword>
<keyword evidence="6" id="KW-1185">Reference proteome</keyword>
<dbReference type="Gene3D" id="2.60.120.10">
    <property type="entry name" value="Jelly Rolls"/>
    <property type="match status" value="1"/>
</dbReference>
<dbReference type="SUPFAM" id="SSF46689">
    <property type="entry name" value="Homeodomain-like"/>
    <property type="match status" value="2"/>
</dbReference>
<dbReference type="InterPro" id="IPR018060">
    <property type="entry name" value="HTH_AraC"/>
</dbReference>
<dbReference type="Proteomes" id="UP000076927">
    <property type="component" value="Chromosome"/>
</dbReference>
<dbReference type="OrthoDB" id="241790at2"/>
<accession>A0A172TJJ4</accession>
<gene>
    <name evidence="5" type="ORF">SY83_13280</name>
</gene>
<dbReference type="InterPro" id="IPR020449">
    <property type="entry name" value="Tscrpt_reg_AraC-type_HTH"/>
</dbReference>
<dbReference type="PROSITE" id="PS00041">
    <property type="entry name" value="HTH_ARAC_FAMILY_1"/>
    <property type="match status" value="1"/>
</dbReference>
<proteinExistence type="predicted"/>
<protein>
    <recommendedName>
        <fullName evidence="4">HTH araC/xylS-type domain-containing protein</fullName>
    </recommendedName>
</protein>
<evidence type="ECO:0000313" key="6">
    <source>
        <dbReference type="Proteomes" id="UP000076927"/>
    </source>
</evidence>
<dbReference type="SUPFAM" id="SSF51215">
    <property type="entry name" value="Regulatory protein AraC"/>
    <property type="match status" value="1"/>
</dbReference>
<dbReference type="InterPro" id="IPR037923">
    <property type="entry name" value="HTH-like"/>
</dbReference>
<dbReference type="GO" id="GO:0003700">
    <property type="term" value="F:DNA-binding transcription factor activity"/>
    <property type="evidence" value="ECO:0007669"/>
    <property type="project" value="InterPro"/>
</dbReference>
<dbReference type="PATRIC" id="fig|1178515.4.peg.2660"/>
<keyword evidence="1" id="KW-0805">Transcription regulation</keyword>
<dbReference type="STRING" id="1178515.SY83_13280"/>
<sequence>MEPKRLTKEHFLGLNVPLRLYHQIVDNGVDLHWHEFYEFCYITKGSGVNIINGSPVPLQAGSMFLLTPADFHEIYPNPGETLELYNVVFAEEILSEELREVLFARFRWYSAYVEPHEHQRICAEFETIGTEMTTLRLGHSIMVKGALERLLLELARRDDTSASSLEVLVSSHRAAPIRKALVHIQHYFREEIRLEDAANQARLAPNYFSECFKETTGVNFQTYVQNLRISFAQSLLLASKIPVTDVCYASGFRSIAHFNRAFKMKTGVSPRQYRQQETVSSTEVY</sequence>
<evidence type="ECO:0000256" key="3">
    <source>
        <dbReference type="ARBA" id="ARBA00023163"/>
    </source>
</evidence>
<evidence type="ECO:0000313" key="5">
    <source>
        <dbReference type="EMBL" id="ANE47074.1"/>
    </source>
</evidence>
<dbReference type="InterPro" id="IPR003313">
    <property type="entry name" value="AraC-bd"/>
</dbReference>
<dbReference type="PANTHER" id="PTHR43280:SF2">
    <property type="entry name" value="HTH-TYPE TRANSCRIPTIONAL REGULATOR EXSA"/>
    <property type="match status" value="1"/>
</dbReference>
<dbReference type="Gene3D" id="1.10.10.60">
    <property type="entry name" value="Homeodomain-like"/>
    <property type="match status" value="2"/>
</dbReference>
<evidence type="ECO:0000256" key="2">
    <source>
        <dbReference type="ARBA" id="ARBA00023125"/>
    </source>
</evidence>
<dbReference type="Pfam" id="PF02311">
    <property type="entry name" value="AraC_binding"/>
    <property type="match status" value="1"/>
</dbReference>
<keyword evidence="2" id="KW-0238">DNA-binding</keyword>
<organism evidence="5 6">
    <name type="scientific">Paenibacillus swuensis</name>
    <dbReference type="NCBI Taxonomy" id="1178515"/>
    <lineage>
        <taxon>Bacteria</taxon>
        <taxon>Bacillati</taxon>
        <taxon>Bacillota</taxon>
        <taxon>Bacilli</taxon>
        <taxon>Bacillales</taxon>
        <taxon>Paenibacillaceae</taxon>
        <taxon>Paenibacillus</taxon>
    </lineage>
</organism>
<name>A0A172TJJ4_9BACL</name>
<dbReference type="InterPro" id="IPR009057">
    <property type="entry name" value="Homeodomain-like_sf"/>
</dbReference>
<dbReference type="PANTHER" id="PTHR43280">
    <property type="entry name" value="ARAC-FAMILY TRANSCRIPTIONAL REGULATOR"/>
    <property type="match status" value="1"/>
</dbReference>
<evidence type="ECO:0000259" key="4">
    <source>
        <dbReference type="PROSITE" id="PS01124"/>
    </source>
</evidence>
<dbReference type="InterPro" id="IPR018062">
    <property type="entry name" value="HTH_AraC-typ_CS"/>
</dbReference>
<reference evidence="5 6" key="1">
    <citation type="submission" date="2015-01" db="EMBL/GenBank/DDBJ databases">
        <title>Paenibacillus swuensis/DY6/whole genome sequencing.</title>
        <authorList>
            <person name="Kim M.K."/>
            <person name="Srinivasan S."/>
            <person name="Lee J.-J."/>
        </authorList>
    </citation>
    <scope>NUCLEOTIDE SEQUENCE [LARGE SCALE GENOMIC DNA]</scope>
    <source>
        <strain evidence="5 6">DY6</strain>
    </source>
</reference>
<dbReference type="InterPro" id="IPR014710">
    <property type="entry name" value="RmlC-like_jellyroll"/>
</dbReference>
<evidence type="ECO:0000256" key="1">
    <source>
        <dbReference type="ARBA" id="ARBA00023015"/>
    </source>
</evidence>